<dbReference type="SUPFAM" id="SSF63829">
    <property type="entry name" value="Calcium-dependent phosphotriesterase"/>
    <property type="match status" value="1"/>
</dbReference>
<proteinExistence type="predicted"/>
<comment type="caution">
    <text evidence="2">The sequence shown here is derived from an EMBL/GenBank/DDBJ whole genome shotgun (WGS) entry which is preliminary data.</text>
</comment>
<dbReference type="Proteomes" id="UP000606115">
    <property type="component" value="Unassembled WGS sequence"/>
</dbReference>
<protein>
    <submittedName>
        <fullName evidence="2">Uncharacterized protein</fullName>
    </submittedName>
</protein>
<dbReference type="InterPro" id="IPR015943">
    <property type="entry name" value="WD40/YVTN_repeat-like_dom_sf"/>
</dbReference>
<organism evidence="2 3">
    <name type="scientific">Glutamicibacter ardleyensis</name>
    <dbReference type="NCBI Taxonomy" id="225894"/>
    <lineage>
        <taxon>Bacteria</taxon>
        <taxon>Bacillati</taxon>
        <taxon>Actinomycetota</taxon>
        <taxon>Actinomycetes</taxon>
        <taxon>Micrococcales</taxon>
        <taxon>Micrococcaceae</taxon>
        <taxon>Glutamicibacter</taxon>
    </lineage>
</organism>
<keyword evidence="3" id="KW-1185">Reference proteome</keyword>
<reference evidence="3" key="1">
    <citation type="journal article" date="2019" name="Int. J. Syst. Evol. Microbiol.">
        <title>The Global Catalogue of Microorganisms (GCM) 10K type strain sequencing project: providing services to taxonomists for standard genome sequencing and annotation.</title>
        <authorList>
            <consortium name="The Broad Institute Genomics Platform"/>
            <consortium name="The Broad Institute Genome Sequencing Center for Infectious Disease"/>
            <person name="Wu L."/>
            <person name="Ma J."/>
        </authorList>
    </citation>
    <scope>NUCLEOTIDE SEQUENCE [LARGE SCALE GENOMIC DNA]</scope>
    <source>
        <strain evidence="3">CGMCC 1.3685</strain>
    </source>
</reference>
<evidence type="ECO:0000313" key="3">
    <source>
        <dbReference type="Proteomes" id="UP000606115"/>
    </source>
</evidence>
<feature type="compositionally biased region" description="Low complexity" evidence="1">
    <location>
        <begin position="633"/>
        <end position="652"/>
    </location>
</feature>
<dbReference type="Gene3D" id="2.130.10.10">
    <property type="entry name" value="YVTN repeat-like/Quinoprotein amine dehydrogenase"/>
    <property type="match status" value="2"/>
</dbReference>
<accession>A0ABQ2DKQ3</accession>
<gene>
    <name evidence="2" type="ORF">GCM10007173_19270</name>
</gene>
<feature type="region of interest" description="Disordered" evidence="1">
    <location>
        <begin position="630"/>
        <end position="652"/>
    </location>
</feature>
<name>A0ABQ2DKQ3_9MICC</name>
<dbReference type="SUPFAM" id="SSF69322">
    <property type="entry name" value="Tricorn protease domain 2"/>
    <property type="match status" value="1"/>
</dbReference>
<evidence type="ECO:0000313" key="2">
    <source>
        <dbReference type="EMBL" id="GGJ60590.1"/>
    </source>
</evidence>
<dbReference type="EMBL" id="BMKX01000004">
    <property type="protein sequence ID" value="GGJ60590.1"/>
    <property type="molecule type" value="Genomic_DNA"/>
</dbReference>
<evidence type="ECO:0000256" key="1">
    <source>
        <dbReference type="SAM" id="MobiDB-lite"/>
    </source>
</evidence>
<sequence>MEPLPGLQATGLPWLAVSIVGPIHQLQIINPSRNTPAHIVEIPKSHSGGVQSMIWDKKTKYLYLATLNYLLVWKPSSPSEITIVGKVPGATTIYDLQLDSQGTVWGGTYPLGAAFKYAPKTKKIDVFKRVATDTDYVRRVAVDSNDDVWLGTGSRNPRVFRFSSKSPQKITEIPLPEPKRAGFVSSLEAVGNSIVVSIDNVSGQLLLNPQTNSWVGSMDRVWSGRKLSAVNPATKQFYNVSDGQLFATSSSTWQDQLVGKLSASAPLAIYATSSQVVVVSSNKTGLQIEVFRLSSKSVQLVSTVALARGQFVVQSLMSHSDGNIYVGGYMGHGITAVHPDTGKHWTSPSEQNAINQIEGMIEFNAQKTYVGSYGSADIVRLNSNAKNNPEGYQRLVRLATDYEQSRIFAWAKNSKQVFFGTVPEYGRSGGVLGAIDPRTDEVSWVLDGDGEGFIRHHSITGLVADEKYIYGTTSVRNGYGLADTVGNAKVFKLDIATKKISWSVAPIAQCGALYSPKLLAGWLLVADLEGVSVLDPVSGKLLKKHRLTNSRNTSYRPGWKNADLVVVENQGKAVHTAAGTTTAIDFDSGTLATIGSPQLKSQFGTRLTVTNSGRVFANVEKTAIAELDLQPIASQPKKPSAKKASPQATATT</sequence>